<keyword evidence="3" id="KW-1185">Reference proteome</keyword>
<dbReference type="InterPro" id="IPR036047">
    <property type="entry name" value="F-box-like_dom_sf"/>
</dbReference>
<proteinExistence type="predicted"/>
<dbReference type="SUPFAM" id="SSF81383">
    <property type="entry name" value="F-box domain"/>
    <property type="match status" value="1"/>
</dbReference>
<comment type="caution">
    <text evidence="2">The sequence shown here is derived from an EMBL/GenBank/DDBJ whole genome shotgun (WGS) entry which is preliminary data.</text>
</comment>
<dbReference type="PANTHER" id="PTHR45725">
    <property type="entry name" value="FORMIN HOMOLOGY 2 FAMILY MEMBER"/>
    <property type="match status" value="1"/>
</dbReference>
<protein>
    <recommendedName>
        <fullName evidence="4">F-box domain-containing protein</fullName>
    </recommendedName>
</protein>
<evidence type="ECO:0000313" key="2">
    <source>
        <dbReference type="EMBL" id="KAL1504347.1"/>
    </source>
</evidence>
<accession>A0AB34IS85</accession>
<feature type="region of interest" description="Disordered" evidence="1">
    <location>
        <begin position="489"/>
        <end position="533"/>
    </location>
</feature>
<feature type="compositionally biased region" description="Basic residues" evidence="1">
    <location>
        <begin position="523"/>
        <end position="533"/>
    </location>
</feature>
<feature type="compositionally biased region" description="Pro residues" evidence="1">
    <location>
        <begin position="66"/>
        <end position="85"/>
    </location>
</feature>
<organism evidence="2 3">
    <name type="scientific">Prymnesium parvum</name>
    <name type="common">Toxic golden alga</name>
    <dbReference type="NCBI Taxonomy" id="97485"/>
    <lineage>
        <taxon>Eukaryota</taxon>
        <taxon>Haptista</taxon>
        <taxon>Haptophyta</taxon>
        <taxon>Prymnesiophyceae</taxon>
        <taxon>Prymnesiales</taxon>
        <taxon>Prymnesiaceae</taxon>
        <taxon>Prymnesium</taxon>
    </lineage>
</organism>
<dbReference type="AlphaFoldDB" id="A0AB34IS85"/>
<feature type="compositionally biased region" description="Basic residues" evidence="1">
    <location>
        <begin position="503"/>
        <end position="514"/>
    </location>
</feature>
<feature type="region of interest" description="Disordered" evidence="1">
    <location>
        <begin position="63"/>
        <end position="85"/>
    </location>
</feature>
<dbReference type="EMBL" id="JBGBPQ010000020">
    <property type="protein sequence ID" value="KAL1504347.1"/>
    <property type="molecule type" value="Genomic_DNA"/>
</dbReference>
<gene>
    <name evidence="2" type="ORF">AB1Y20_010753</name>
</gene>
<sequence>MAKGKKGKARGGEEMEAADEPPADAPAAAADPPPLNRKARRAAAAAAAAEEAAALLAAARLDASPPAAPPPPPLPPPPPADPLPPALRLSAELWREILLRLPDARSLRASACVCSELRAFAAEDALWAAARAALYGAAPPPHRALVLRGERTRAAWERASRRGGGALRLGAMESLALCGGVGVSTHRGRLLRLWAADGRRLGAYLHKHELTACAAAGAVGAAADEAGRLLVFGVRQELAPALLPPAGGRGGAHSLAFVGGGAALASASASGVALCAAPHGEWGGAQVERRAVETAAALGDGEARPVCLAARGDAGLFGATARAAALFDVEAGGGAVWRAEWAGEGAQFGGASHTAHYAEGWALLAAAMGRGVVALWDAREPGEAGPAAAVATGGGDARWVQLQEDGRHGCLLLAPTAADCVRVYDIRRLVSGGGGGGGGEAVATLTPPPPPSGAPHACFAAADGVLVVGGGLHAPTAWRYDLAAAEGLPTADDEADGGAGRTRPAKVKPPRKNVRQNSAGTGKKTRMSYGSRR</sequence>
<evidence type="ECO:0008006" key="4">
    <source>
        <dbReference type="Google" id="ProtNLM"/>
    </source>
</evidence>
<dbReference type="SUPFAM" id="SSF63829">
    <property type="entry name" value="Calcium-dependent phosphotriesterase"/>
    <property type="match status" value="1"/>
</dbReference>
<dbReference type="InterPro" id="IPR051425">
    <property type="entry name" value="Formin_Homology"/>
</dbReference>
<name>A0AB34IS85_PRYPA</name>
<reference evidence="2 3" key="1">
    <citation type="journal article" date="2024" name="Science">
        <title>Giant polyketide synthase enzymes in the biosynthesis of giant marine polyether toxins.</title>
        <authorList>
            <person name="Fallon T.R."/>
            <person name="Shende V.V."/>
            <person name="Wierzbicki I.H."/>
            <person name="Pendleton A.L."/>
            <person name="Watervoot N.F."/>
            <person name="Auber R.P."/>
            <person name="Gonzalez D.J."/>
            <person name="Wisecaver J.H."/>
            <person name="Moore B.S."/>
        </authorList>
    </citation>
    <scope>NUCLEOTIDE SEQUENCE [LARGE SCALE GENOMIC DNA]</scope>
    <source>
        <strain evidence="2 3">12B1</strain>
    </source>
</reference>
<feature type="region of interest" description="Disordered" evidence="1">
    <location>
        <begin position="1"/>
        <end position="43"/>
    </location>
</feature>
<dbReference type="PANTHER" id="PTHR45725:SF18">
    <property type="entry name" value="ORC1-LIKE AAA ATPASE DOMAIN-CONTAINING PROTEIN"/>
    <property type="match status" value="1"/>
</dbReference>
<dbReference type="Proteomes" id="UP001515480">
    <property type="component" value="Unassembled WGS sequence"/>
</dbReference>
<evidence type="ECO:0000256" key="1">
    <source>
        <dbReference type="SAM" id="MobiDB-lite"/>
    </source>
</evidence>
<evidence type="ECO:0000313" key="3">
    <source>
        <dbReference type="Proteomes" id="UP001515480"/>
    </source>
</evidence>